<dbReference type="GO" id="GO:0030288">
    <property type="term" value="C:outer membrane-bounded periplasmic space"/>
    <property type="evidence" value="ECO:0007669"/>
    <property type="project" value="TreeGrafter"/>
</dbReference>
<feature type="domain" description="PDZ" evidence="6">
    <location>
        <begin position="86"/>
        <end position="154"/>
    </location>
</feature>
<dbReference type="InterPro" id="IPR005151">
    <property type="entry name" value="Tail-specific_protease"/>
</dbReference>
<dbReference type="Pfam" id="PF22694">
    <property type="entry name" value="CtpB_N-like"/>
    <property type="match status" value="1"/>
</dbReference>
<evidence type="ECO:0000313" key="7">
    <source>
        <dbReference type="EMBL" id="CCO07586.1"/>
    </source>
</evidence>
<dbReference type="InterPro" id="IPR036034">
    <property type="entry name" value="PDZ_sf"/>
</dbReference>
<dbReference type="CDD" id="cd06782">
    <property type="entry name" value="cpPDZ_CPP-like"/>
    <property type="match status" value="1"/>
</dbReference>
<dbReference type="FunFam" id="2.30.42.10:FF:000063">
    <property type="entry name" value="Peptidase, S41 family"/>
    <property type="match status" value="1"/>
</dbReference>
<dbReference type="STRING" id="1121428.DESHY_110532"/>
<dbReference type="SUPFAM" id="SSF52096">
    <property type="entry name" value="ClpP/crotonase"/>
    <property type="match status" value="1"/>
</dbReference>
<dbReference type="GO" id="GO:0004252">
    <property type="term" value="F:serine-type endopeptidase activity"/>
    <property type="evidence" value="ECO:0007669"/>
    <property type="project" value="UniProtKB-EC"/>
</dbReference>
<dbReference type="InterPro" id="IPR001478">
    <property type="entry name" value="PDZ"/>
</dbReference>
<sequence length="383" mass="41373">MKRDLWAFWGRLAIALAGMVFVILLLLGGTVAANYKGLGNLVKVVTLIKGQYLFDVTPEKLVEGAVKGVVESLDDPYSVYLDARTYSNLQEQIRGSFGGIGVLVGVKDHFLTVVKPFPNTPAAEKGIKAGDIILQIGDRPTKEMDTETAVSLMRGPVGTVVELTLLREGVKDPFKVALTRQEISVPTVEGRLLPGNDKLGYIAISQFTENTGEELVNMLQQLRRQGMSGLVLDLRDNPGGELNSAIKIADQFLSQGPIVHIDYRIGRDYTFHAEPDQLALPLVVLVNKGSASASEILAGAVKDAGAGTLVGTKTFGKGVVQTVFPLDNGAGLKLTTARYLTPKKHDINKKGIAPDVVVEQGPDDRVDQQLETAVKLLREKLHK</sequence>
<dbReference type="GO" id="GO:0006508">
    <property type="term" value="P:proteolysis"/>
    <property type="evidence" value="ECO:0007669"/>
    <property type="project" value="UniProtKB-KW"/>
</dbReference>
<protein>
    <submittedName>
        <fullName evidence="7">C-terminal processing peptidase-3, Serine peptidase, MEROPS family S41A</fullName>
        <ecNumber evidence="7">3.4.21.102</ecNumber>
    </submittedName>
</protein>
<dbReference type="PANTHER" id="PTHR32060">
    <property type="entry name" value="TAIL-SPECIFIC PROTEASE"/>
    <property type="match status" value="1"/>
</dbReference>
<dbReference type="eggNOG" id="COG0793">
    <property type="taxonomic scope" value="Bacteria"/>
</dbReference>
<evidence type="ECO:0000256" key="4">
    <source>
        <dbReference type="ARBA" id="ARBA00022825"/>
    </source>
</evidence>
<dbReference type="Pfam" id="PF17820">
    <property type="entry name" value="PDZ_6"/>
    <property type="match status" value="1"/>
</dbReference>
<dbReference type="InterPro" id="IPR055210">
    <property type="entry name" value="CtpA/B_N"/>
</dbReference>
<proteinExistence type="inferred from homology"/>
<comment type="caution">
    <text evidence="7">The sequence shown here is derived from an EMBL/GenBank/DDBJ whole genome shotgun (WGS) entry which is preliminary data.</text>
</comment>
<dbReference type="PANTHER" id="PTHR32060:SF30">
    <property type="entry name" value="CARBOXY-TERMINAL PROCESSING PROTEASE CTPA"/>
    <property type="match status" value="1"/>
</dbReference>
<dbReference type="InterPro" id="IPR004447">
    <property type="entry name" value="Peptidase_S41A"/>
</dbReference>
<evidence type="ECO:0000256" key="3">
    <source>
        <dbReference type="ARBA" id="ARBA00022801"/>
    </source>
</evidence>
<dbReference type="SUPFAM" id="SSF50156">
    <property type="entry name" value="PDZ domain-like"/>
    <property type="match status" value="1"/>
</dbReference>
<dbReference type="RefSeq" id="WP_008410517.1">
    <property type="nucleotide sequence ID" value="NZ_CAOS01000003.1"/>
</dbReference>
<accession>K8EFW8</accession>
<dbReference type="GO" id="GO:0007165">
    <property type="term" value="P:signal transduction"/>
    <property type="evidence" value="ECO:0007669"/>
    <property type="project" value="TreeGrafter"/>
</dbReference>
<evidence type="ECO:0000256" key="1">
    <source>
        <dbReference type="ARBA" id="ARBA00009179"/>
    </source>
</evidence>
<dbReference type="InterPro" id="IPR029045">
    <property type="entry name" value="ClpP/crotonase-like_dom_sf"/>
</dbReference>
<evidence type="ECO:0000256" key="5">
    <source>
        <dbReference type="RuleBase" id="RU004404"/>
    </source>
</evidence>
<keyword evidence="8" id="KW-1185">Reference proteome</keyword>
<dbReference type="Gene3D" id="3.90.226.10">
    <property type="entry name" value="2-enoyl-CoA Hydratase, Chain A, domain 1"/>
    <property type="match status" value="1"/>
</dbReference>
<dbReference type="InterPro" id="IPR041489">
    <property type="entry name" value="PDZ_6"/>
</dbReference>
<dbReference type="SMART" id="SM00245">
    <property type="entry name" value="TSPc"/>
    <property type="match status" value="1"/>
</dbReference>
<dbReference type="EC" id="3.4.21.102" evidence="7"/>
<keyword evidence="2 5" id="KW-0645">Protease</keyword>
<organism evidence="7 8">
    <name type="scientific">Desulforamulus hydrothermalis Lam5 = DSM 18033</name>
    <dbReference type="NCBI Taxonomy" id="1121428"/>
    <lineage>
        <taxon>Bacteria</taxon>
        <taxon>Bacillati</taxon>
        <taxon>Bacillota</taxon>
        <taxon>Clostridia</taxon>
        <taxon>Eubacteriales</taxon>
        <taxon>Peptococcaceae</taxon>
        <taxon>Desulforamulus</taxon>
    </lineage>
</organism>
<dbReference type="AlphaFoldDB" id="K8EFW8"/>
<dbReference type="EMBL" id="CAOS01000003">
    <property type="protein sequence ID" value="CCO07586.1"/>
    <property type="molecule type" value="Genomic_DNA"/>
</dbReference>
<dbReference type="Proteomes" id="UP000009315">
    <property type="component" value="Unassembled WGS sequence"/>
</dbReference>
<reference evidence="7 8" key="1">
    <citation type="journal article" date="2013" name="Genome Announc.">
        <title>Genome Sequence of the Sulfate-Reducing Bacterium Desulfotomaculum hydrothermale Lam5(T).</title>
        <authorList>
            <person name="Amin O."/>
            <person name="Fardeau M.L."/>
            <person name="Valette O."/>
            <person name="Hirschler-Rea A."/>
            <person name="Barbe V."/>
            <person name="Medigue C."/>
            <person name="Vacherie B."/>
            <person name="Ollivier B."/>
            <person name="Bertin P.N."/>
            <person name="Dolla A."/>
        </authorList>
    </citation>
    <scope>NUCLEOTIDE SEQUENCE [LARGE SCALE GENOMIC DNA]</scope>
    <source>
        <strain evidence="8">Lam5 / DSM 18033</strain>
    </source>
</reference>
<name>K8EFW8_9FIRM</name>
<evidence type="ECO:0000256" key="2">
    <source>
        <dbReference type="ARBA" id="ARBA00022670"/>
    </source>
</evidence>
<dbReference type="PROSITE" id="PS50106">
    <property type="entry name" value="PDZ"/>
    <property type="match status" value="1"/>
</dbReference>
<gene>
    <name evidence="7" type="ORF">DESHY_110532</name>
</gene>
<evidence type="ECO:0000259" key="6">
    <source>
        <dbReference type="PROSITE" id="PS50106"/>
    </source>
</evidence>
<dbReference type="Pfam" id="PF03572">
    <property type="entry name" value="Peptidase_S41"/>
    <property type="match status" value="1"/>
</dbReference>
<dbReference type="MEROPS" id="S41.004"/>
<comment type="similarity">
    <text evidence="1 5">Belongs to the peptidase S41A family.</text>
</comment>
<keyword evidence="3 5" id="KW-0378">Hydrolase</keyword>
<dbReference type="Gene3D" id="2.30.42.10">
    <property type="match status" value="1"/>
</dbReference>
<evidence type="ECO:0000313" key="8">
    <source>
        <dbReference type="Proteomes" id="UP000009315"/>
    </source>
</evidence>
<dbReference type="SMART" id="SM00228">
    <property type="entry name" value="PDZ"/>
    <property type="match status" value="1"/>
</dbReference>
<keyword evidence="4 5" id="KW-0720">Serine protease</keyword>
<dbReference type="NCBIfam" id="TIGR00225">
    <property type="entry name" value="prc"/>
    <property type="match status" value="1"/>
</dbReference>
<dbReference type="Gene3D" id="3.30.750.44">
    <property type="match status" value="1"/>
</dbReference>
<dbReference type="CDD" id="cd07560">
    <property type="entry name" value="Peptidase_S41_CPP"/>
    <property type="match status" value="1"/>
</dbReference>